<evidence type="ECO:0000256" key="2">
    <source>
        <dbReference type="ARBA" id="ARBA00012210"/>
    </source>
</evidence>
<dbReference type="GO" id="GO:0012505">
    <property type="term" value="C:endomembrane system"/>
    <property type="evidence" value="ECO:0007669"/>
    <property type="project" value="UniProtKB-SubCell"/>
</dbReference>
<comment type="caution">
    <text evidence="7">The sequence shown here is derived from an EMBL/GenBank/DDBJ whole genome shotgun (WGS) entry which is preliminary data.</text>
</comment>
<keyword evidence="6" id="KW-0012">Acyltransferase</keyword>
<accession>A0AAV6YP27</accession>
<evidence type="ECO:0000256" key="5">
    <source>
        <dbReference type="ARBA" id="ARBA00023288"/>
    </source>
</evidence>
<keyword evidence="4" id="KW-0564">Palmitate</keyword>
<organism evidence="7 8">
    <name type="scientific">Engystomops pustulosus</name>
    <name type="common">Tungara frog</name>
    <name type="synonym">Physalaemus pustulosus</name>
    <dbReference type="NCBI Taxonomy" id="76066"/>
    <lineage>
        <taxon>Eukaryota</taxon>
        <taxon>Metazoa</taxon>
        <taxon>Chordata</taxon>
        <taxon>Craniata</taxon>
        <taxon>Vertebrata</taxon>
        <taxon>Euteleostomi</taxon>
        <taxon>Amphibia</taxon>
        <taxon>Batrachia</taxon>
        <taxon>Anura</taxon>
        <taxon>Neobatrachia</taxon>
        <taxon>Hyloidea</taxon>
        <taxon>Leptodactylidae</taxon>
        <taxon>Leiuperinae</taxon>
        <taxon>Engystomops</taxon>
    </lineage>
</organism>
<dbReference type="EMBL" id="WNYA01063984">
    <property type="protein sequence ID" value="KAG8535543.1"/>
    <property type="molecule type" value="Genomic_DNA"/>
</dbReference>
<keyword evidence="8" id="KW-1185">Reference proteome</keyword>
<sequence>AVSISVMCVAGLFFFPVAGLTGFHIVLVSRGRTTNEQVTGKFRGGVNPFSNGCCRNVSHVLCSSPPPR</sequence>
<dbReference type="PANTHER" id="PTHR12349:SF3">
    <property type="entry name" value="PALMITOYLTRANSFERASE ZDHHC5"/>
    <property type="match status" value="1"/>
</dbReference>
<name>A0AAV6YP27_ENGPU</name>
<keyword evidence="3" id="KW-0808">Transferase</keyword>
<evidence type="ECO:0000313" key="7">
    <source>
        <dbReference type="EMBL" id="KAG8535543.1"/>
    </source>
</evidence>
<dbReference type="Proteomes" id="UP000824782">
    <property type="component" value="Unassembled WGS sequence"/>
</dbReference>
<evidence type="ECO:0000256" key="4">
    <source>
        <dbReference type="ARBA" id="ARBA00023139"/>
    </source>
</evidence>
<comment type="subcellular location">
    <subcellularLocation>
        <location evidence="1">Endomembrane system</location>
        <topology evidence="1">Multi-pass membrane protein</topology>
    </subcellularLocation>
</comment>
<dbReference type="GO" id="GO:0005886">
    <property type="term" value="C:plasma membrane"/>
    <property type="evidence" value="ECO:0007669"/>
    <property type="project" value="TreeGrafter"/>
</dbReference>
<evidence type="ECO:0000256" key="6">
    <source>
        <dbReference type="ARBA" id="ARBA00023315"/>
    </source>
</evidence>
<dbReference type="GO" id="GO:0019706">
    <property type="term" value="F:protein-cysteine S-palmitoyltransferase activity"/>
    <property type="evidence" value="ECO:0007669"/>
    <property type="project" value="UniProtKB-EC"/>
</dbReference>
<keyword evidence="5" id="KW-0449">Lipoprotein</keyword>
<proteinExistence type="predicted"/>
<dbReference type="EC" id="2.3.1.225" evidence="2"/>
<evidence type="ECO:0000256" key="1">
    <source>
        <dbReference type="ARBA" id="ARBA00004127"/>
    </source>
</evidence>
<gene>
    <name evidence="7" type="ORF">GDO81_028313</name>
</gene>
<evidence type="ECO:0000256" key="3">
    <source>
        <dbReference type="ARBA" id="ARBA00022679"/>
    </source>
</evidence>
<reference evidence="7" key="1">
    <citation type="thesis" date="2020" institute="ProQuest LLC" country="789 East Eisenhower Parkway, Ann Arbor, MI, USA">
        <title>Comparative Genomics and Chromosome Evolution.</title>
        <authorList>
            <person name="Mudd A.B."/>
        </authorList>
    </citation>
    <scope>NUCLEOTIDE SEQUENCE</scope>
    <source>
        <strain evidence="7">237g6f4</strain>
        <tissue evidence="7">Blood</tissue>
    </source>
</reference>
<feature type="non-terminal residue" evidence="7">
    <location>
        <position position="1"/>
    </location>
</feature>
<dbReference type="PANTHER" id="PTHR12349">
    <property type="entry name" value="ANKYRIN REPEAT AND LEM DOMAIN-CONTAINING PROTEIN 2"/>
    <property type="match status" value="1"/>
</dbReference>
<dbReference type="AlphaFoldDB" id="A0AAV6YP27"/>
<evidence type="ECO:0000313" key="8">
    <source>
        <dbReference type="Proteomes" id="UP000824782"/>
    </source>
</evidence>
<protein>
    <recommendedName>
        <fullName evidence="2">protein S-acyltransferase</fullName>
        <ecNumber evidence="2">2.3.1.225</ecNumber>
    </recommendedName>
</protein>